<gene>
    <name evidence="1" type="ORF">D0809_28030</name>
</gene>
<evidence type="ECO:0000313" key="2">
    <source>
        <dbReference type="Proteomes" id="UP000298340"/>
    </source>
</evidence>
<accession>A0A4Y7U3F7</accession>
<organism evidence="1 2">
    <name type="scientific">Flavobacterium circumlabens</name>
    <dbReference type="NCBI Taxonomy" id="2133765"/>
    <lineage>
        <taxon>Bacteria</taxon>
        <taxon>Pseudomonadati</taxon>
        <taxon>Bacteroidota</taxon>
        <taxon>Flavobacteriia</taxon>
        <taxon>Flavobacteriales</taxon>
        <taxon>Flavobacteriaceae</taxon>
        <taxon>Flavobacterium</taxon>
    </lineage>
</organism>
<feature type="non-terminal residue" evidence="1">
    <location>
        <position position="1"/>
    </location>
</feature>
<comment type="caution">
    <text evidence="1">The sequence shown here is derived from an EMBL/GenBank/DDBJ whole genome shotgun (WGS) entry which is preliminary data.</text>
</comment>
<reference evidence="1 2" key="1">
    <citation type="journal article" date="2018" name="Syst. Appl. Microbiol.">
        <title>Flavobacterium circumlabens sp. nov. and Flavobacterium cupreum sp. nov., two psychrotrophic species isolated from Antarctic environmental samples.</title>
        <authorList>
            <person name="Kralova S."/>
            <person name="Busse H.J."/>
            <person name="Svec P."/>
            <person name="Maslanova I."/>
            <person name="Stankova E."/>
            <person name="Bartak M."/>
            <person name="Sedlacek I."/>
        </authorList>
    </citation>
    <scope>NUCLEOTIDE SEQUENCE [LARGE SCALE GENOMIC DNA]</scope>
    <source>
        <strain evidence="1 2">CCM 8828</strain>
    </source>
</reference>
<sequence>TLKEVEEYIKKNNHLPEIPSAKEIEKNGLMLAEMNMSLLKKIEELTLYSIEQNKKIEAQTKEIESLKNLVLRVTKIENELARK</sequence>
<proteinExistence type="predicted"/>
<protein>
    <submittedName>
        <fullName evidence="1">Uncharacterized protein</fullName>
    </submittedName>
</protein>
<dbReference type="AlphaFoldDB" id="A0A4Y7U3F7"/>
<name>A0A4Y7U3F7_9FLAO</name>
<evidence type="ECO:0000313" key="1">
    <source>
        <dbReference type="EMBL" id="TEB40945.1"/>
    </source>
</evidence>
<dbReference type="Proteomes" id="UP000298340">
    <property type="component" value="Unassembled WGS sequence"/>
</dbReference>
<dbReference type="EMBL" id="QWDN01000728">
    <property type="protein sequence ID" value="TEB40945.1"/>
    <property type="molecule type" value="Genomic_DNA"/>
</dbReference>